<reference evidence="3" key="1">
    <citation type="submission" date="2003-08" db="EMBL/GenBank/DDBJ databases">
        <authorList>
            <person name="Birren B."/>
            <person name="Nusbaum C."/>
            <person name="Abebe A."/>
            <person name="Abouelleil A."/>
            <person name="Adekoya E."/>
            <person name="Ait-zahra M."/>
            <person name="Allen N."/>
            <person name="Allen T."/>
            <person name="An P."/>
            <person name="Anderson M."/>
            <person name="Anderson S."/>
            <person name="Arachchi H."/>
            <person name="Armbruster J."/>
            <person name="Bachantsang P."/>
            <person name="Baldwin J."/>
            <person name="Barry A."/>
            <person name="Bayul T."/>
            <person name="Blitshsteyn B."/>
            <person name="Bloom T."/>
            <person name="Blye J."/>
            <person name="Boguslavskiy L."/>
            <person name="Borowsky M."/>
            <person name="Boukhgalter B."/>
            <person name="Brunache A."/>
            <person name="Butler J."/>
            <person name="Calixte N."/>
            <person name="Calvo S."/>
            <person name="Camarata J."/>
            <person name="Campo K."/>
            <person name="Chang J."/>
            <person name="Cheshatsang Y."/>
            <person name="Citroen M."/>
            <person name="Collymore A."/>
            <person name="Considine T."/>
            <person name="Cook A."/>
            <person name="Cooke P."/>
            <person name="Corum B."/>
            <person name="Cuomo C."/>
            <person name="David R."/>
            <person name="Dawoe T."/>
            <person name="Degray S."/>
            <person name="Dodge S."/>
            <person name="Dooley K."/>
            <person name="Dorje P."/>
            <person name="Dorjee K."/>
            <person name="Dorris L."/>
            <person name="Duffey N."/>
            <person name="Dupes A."/>
            <person name="Elkins T."/>
            <person name="Engels R."/>
            <person name="Erickson J."/>
            <person name="Farina A."/>
            <person name="Faro S."/>
            <person name="Ferreira P."/>
            <person name="Fischer H."/>
            <person name="Fitzgerald M."/>
            <person name="Foley K."/>
            <person name="Gage D."/>
            <person name="Galagan J."/>
            <person name="Gearin G."/>
            <person name="Gnerre S."/>
            <person name="Gnirke A."/>
            <person name="Goyette A."/>
            <person name="Graham J."/>
            <person name="Grandbois E."/>
            <person name="Gyaltsen K."/>
            <person name="Hafez N."/>
            <person name="Hagopian D."/>
            <person name="Hagos B."/>
            <person name="Hall J."/>
            <person name="Hatcher B."/>
            <person name="Heller A."/>
            <person name="Higgins H."/>
            <person name="Honan T."/>
            <person name="Horn A."/>
            <person name="Houde N."/>
            <person name="Hughes L."/>
            <person name="Hulme W."/>
            <person name="Husby E."/>
            <person name="Iliev I."/>
            <person name="Jaffe D."/>
            <person name="Jones C."/>
            <person name="Kamal M."/>
            <person name="Kamat A."/>
            <person name="Kamvysselis M."/>
            <person name="Karlsson E."/>
            <person name="Kells C."/>
            <person name="Kieu A."/>
            <person name="Kisner P."/>
            <person name="Kodira C."/>
            <person name="Kulbokas E."/>
            <person name="Labutti K."/>
            <person name="Lama D."/>
            <person name="Landers T."/>
            <person name="Leger J."/>
            <person name="Levine S."/>
            <person name="Lewis D."/>
            <person name="Lewis T."/>
            <person name="Lindblad-toh K."/>
            <person name="Liu X."/>
            <person name="Lokyitsang T."/>
            <person name="Lokyitsang Y."/>
            <person name="Lucien O."/>
            <person name="Lui A."/>
            <person name="Ma L.J."/>
            <person name="Mabbitt R."/>
            <person name="Macdonald J."/>
            <person name="Maclean C."/>
            <person name="Major J."/>
            <person name="Manning J."/>
            <person name="Marabella R."/>
            <person name="Maru K."/>
            <person name="Matthews C."/>
            <person name="Mauceli E."/>
            <person name="Mccarthy M."/>
            <person name="Mcdonough S."/>
            <person name="Mcghee T."/>
            <person name="Meldrim J."/>
            <person name="Meneus L."/>
            <person name="Mesirov J."/>
            <person name="Mihalev A."/>
            <person name="Mihova T."/>
            <person name="Mikkelsen T."/>
            <person name="Mlenga V."/>
            <person name="Moru K."/>
            <person name="Mozes J."/>
            <person name="Mulrain L."/>
            <person name="Munson G."/>
            <person name="Naylor J."/>
            <person name="Newes C."/>
            <person name="Nguyen C."/>
            <person name="Nguyen N."/>
            <person name="Nguyen T."/>
            <person name="Nicol R."/>
            <person name="Nielsen C."/>
            <person name="Nizzari M."/>
            <person name="Norbu C."/>
            <person name="Norbu N."/>
            <person name="O'donnell P."/>
            <person name="Okoawo O."/>
            <person name="O'leary S."/>
            <person name="Omotosho B."/>
            <person name="O'neill K."/>
            <person name="Osman S."/>
            <person name="Parker S."/>
            <person name="Perrin D."/>
            <person name="Phunkhang P."/>
            <person name="Piqani B."/>
            <person name="Purcell S."/>
            <person name="Rachupka T."/>
            <person name="Ramasamy U."/>
            <person name="Rameau R."/>
            <person name="Ray V."/>
            <person name="Raymond C."/>
            <person name="Retta R."/>
            <person name="Richardson S."/>
            <person name="Rise C."/>
            <person name="Rodriguez J."/>
            <person name="Rogers J."/>
            <person name="Rogov P."/>
            <person name="Rutman M."/>
            <person name="Schupbach R."/>
            <person name="Seaman C."/>
            <person name="Settipalli S."/>
            <person name="Sharpe T."/>
            <person name="Sheridan J."/>
            <person name="Sherpa N."/>
            <person name="Shi J."/>
            <person name="Smirnov S."/>
            <person name="Smith C."/>
            <person name="Sougnez C."/>
            <person name="Spencer B."/>
            <person name="Stalker J."/>
            <person name="Stange-thomann N."/>
            <person name="Stavropoulos S."/>
            <person name="Stetson K."/>
            <person name="Stone C."/>
            <person name="Stone S."/>
            <person name="Stubbs M."/>
            <person name="Talamas J."/>
            <person name="Tchuinga P."/>
            <person name="Tenzing P."/>
            <person name="Tesfaye S."/>
            <person name="Theodore J."/>
            <person name="Thoulutsang Y."/>
            <person name="Topham K."/>
            <person name="Towey S."/>
            <person name="Tsamla T."/>
            <person name="Tsomo N."/>
            <person name="Vallee D."/>
            <person name="Vassiliev H."/>
            <person name="Venkataraman V."/>
            <person name="Vinson J."/>
            <person name="Vo A."/>
            <person name="Wade C."/>
            <person name="Wang S."/>
            <person name="Wangchuk T."/>
            <person name="Wangdi T."/>
            <person name="Whittaker C."/>
            <person name="Wilkinson J."/>
            <person name="Wu Y."/>
            <person name="Wyman D."/>
            <person name="Yadav S."/>
            <person name="Yang S."/>
            <person name="Yang X."/>
            <person name="Yeager S."/>
            <person name="Yee E."/>
            <person name="Young G."/>
            <person name="Zainoun J."/>
            <person name="Zembeck L."/>
            <person name="Zimmer A."/>
            <person name="Zody M."/>
            <person name="Lander E."/>
        </authorList>
    </citation>
    <scope>NUCLEOTIDE SEQUENCE [LARGE SCALE GENOMIC DNA]</scope>
</reference>
<dbReference type="InParanoid" id="H2YYH9"/>
<dbReference type="PANTHER" id="PTHR13251:SF3">
    <property type="entry name" value="TRAFFICKING PROTEIN PARTICLE COMPLEX SUBUNIT 10"/>
    <property type="match status" value="1"/>
</dbReference>
<dbReference type="PANTHER" id="PTHR13251">
    <property type="entry name" value="EPILEPSY HOLOPROSENCEPHALY CANDIDATE 1/TMEM1"/>
    <property type="match status" value="1"/>
</dbReference>
<keyword evidence="3" id="KW-1185">Reference proteome</keyword>
<dbReference type="InterPro" id="IPR045126">
    <property type="entry name" value="TRAPPC10/Trs130"/>
</dbReference>
<evidence type="ECO:0000259" key="1">
    <source>
        <dbReference type="Pfam" id="PF23036"/>
    </source>
</evidence>
<reference evidence="2" key="3">
    <citation type="submission" date="2025-09" db="UniProtKB">
        <authorList>
            <consortium name="Ensembl"/>
        </authorList>
    </citation>
    <scope>IDENTIFICATION</scope>
</reference>
<sequence>MENKPTITCSDEKLFLSLSTRLSETLSNLKVEWKRTYGRMSHELDLNLKIQPLTNDLLERNDLVTRPYFHIFWTDCSDVDQYRSSVRNEIASWINLLTRHKSSGWMIVVVMSDVLSRLTKAKLQLPRTSIADKVKAEFCPKNPERLQILFDPTRESTKSTESWSSLGSKVATTTVRCMEAIVSKYEDKVRSERERRNEKTWDFCNYFILQEELAFMYEMLGMCASALVQYDELDAMFTQYVLNANAGGGYC</sequence>
<reference evidence="2" key="2">
    <citation type="submission" date="2025-08" db="UniProtKB">
        <authorList>
            <consortium name="Ensembl"/>
        </authorList>
    </citation>
    <scope>IDENTIFICATION</scope>
</reference>
<dbReference type="Proteomes" id="UP000007875">
    <property type="component" value="Unassembled WGS sequence"/>
</dbReference>
<organism evidence="2 3">
    <name type="scientific">Ciona savignyi</name>
    <name type="common">Pacific transparent sea squirt</name>
    <dbReference type="NCBI Taxonomy" id="51511"/>
    <lineage>
        <taxon>Eukaryota</taxon>
        <taxon>Metazoa</taxon>
        <taxon>Chordata</taxon>
        <taxon>Tunicata</taxon>
        <taxon>Ascidiacea</taxon>
        <taxon>Phlebobranchia</taxon>
        <taxon>Cionidae</taxon>
        <taxon>Ciona</taxon>
    </lineage>
</organism>
<dbReference type="eggNOG" id="KOG1931">
    <property type="taxonomic scope" value="Eukaryota"/>
</dbReference>
<dbReference type="GO" id="GO:0005829">
    <property type="term" value="C:cytosol"/>
    <property type="evidence" value="ECO:0007669"/>
    <property type="project" value="GOC"/>
</dbReference>
<accession>H2YYH9</accession>
<dbReference type="OMA" id="CPKNPER"/>
<dbReference type="Pfam" id="PF23036">
    <property type="entry name" value="TRAPPC10_1st"/>
    <property type="match status" value="1"/>
</dbReference>
<dbReference type="GO" id="GO:0006891">
    <property type="term" value="P:intra-Golgi vesicle-mediated transport"/>
    <property type="evidence" value="ECO:0007669"/>
    <property type="project" value="TreeGrafter"/>
</dbReference>
<dbReference type="HOGENOM" id="CLU_1063647_0_0_1"/>
<dbReference type="InterPro" id="IPR056913">
    <property type="entry name" value="TRAPPC10/Trs130_N"/>
</dbReference>
<dbReference type="AlphaFoldDB" id="H2YYH9"/>
<dbReference type="GeneTree" id="ENSGT00390000003873"/>
<feature type="domain" description="TRAPPC10/Trs130 N-terminal" evidence="1">
    <location>
        <begin position="2"/>
        <end position="246"/>
    </location>
</feature>
<name>H2YYH9_CIOSA</name>
<proteinExistence type="predicted"/>
<protein>
    <recommendedName>
        <fullName evidence="1">TRAPPC10/Trs130 N-terminal domain-containing protein</fullName>
    </recommendedName>
</protein>
<evidence type="ECO:0000313" key="3">
    <source>
        <dbReference type="Proteomes" id="UP000007875"/>
    </source>
</evidence>
<dbReference type="STRING" id="51511.ENSCSAVP00000010390"/>
<dbReference type="GO" id="GO:0034498">
    <property type="term" value="P:early endosome to Golgi transport"/>
    <property type="evidence" value="ECO:0007669"/>
    <property type="project" value="TreeGrafter"/>
</dbReference>
<dbReference type="Ensembl" id="ENSCSAVT00000010515.1">
    <property type="protein sequence ID" value="ENSCSAVP00000010390.1"/>
    <property type="gene ID" value="ENSCSAVG00000006124.1"/>
</dbReference>
<evidence type="ECO:0000313" key="2">
    <source>
        <dbReference type="Ensembl" id="ENSCSAVP00000010390.1"/>
    </source>
</evidence>
<dbReference type="GO" id="GO:1990071">
    <property type="term" value="C:TRAPPII protein complex"/>
    <property type="evidence" value="ECO:0007669"/>
    <property type="project" value="InterPro"/>
</dbReference>